<dbReference type="PANTHER" id="PTHR43130:SF3">
    <property type="entry name" value="HTH-TYPE TRANSCRIPTIONAL REGULATOR RV1931C"/>
    <property type="match status" value="1"/>
</dbReference>
<proteinExistence type="predicted"/>
<dbReference type="Pfam" id="PF01965">
    <property type="entry name" value="DJ-1_PfpI"/>
    <property type="match status" value="1"/>
</dbReference>
<keyword evidence="3" id="KW-1185">Reference proteome</keyword>
<accession>A0ABY8APN8</accession>
<evidence type="ECO:0000313" key="2">
    <source>
        <dbReference type="EMBL" id="WED42679.1"/>
    </source>
</evidence>
<evidence type="ECO:0000313" key="3">
    <source>
        <dbReference type="Proteomes" id="UP001222087"/>
    </source>
</evidence>
<name>A0ABY8APN8_9GAMM</name>
<dbReference type="RefSeq" id="WP_275088495.1">
    <property type="nucleotide sequence ID" value="NZ_CP119078.1"/>
</dbReference>
<gene>
    <name evidence="2" type="ORF">PXX05_12345</name>
</gene>
<protein>
    <submittedName>
        <fullName evidence="2">DJ-1/PfpI family protein</fullName>
    </submittedName>
</protein>
<reference evidence="2 3" key="1">
    <citation type="submission" date="2023-02" db="EMBL/GenBank/DDBJ databases">
        <title>Genome Sequence of L. cardiaca H63T.</title>
        <authorList>
            <person name="Lopez A.E."/>
            <person name="Cianciotto N.P."/>
        </authorList>
    </citation>
    <scope>NUCLEOTIDE SEQUENCE [LARGE SCALE GENOMIC DNA]</scope>
    <source>
        <strain evidence="2 3">H63</strain>
    </source>
</reference>
<dbReference type="SUPFAM" id="SSF52317">
    <property type="entry name" value="Class I glutamine amidotransferase-like"/>
    <property type="match status" value="1"/>
</dbReference>
<dbReference type="CDD" id="cd03139">
    <property type="entry name" value="GATase1_PfpI_2"/>
    <property type="match status" value="1"/>
</dbReference>
<dbReference type="InterPro" id="IPR029062">
    <property type="entry name" value="Class_I_gatase-like"/>
</dbReference>
<dbReference type="InterPro" id="IPR002818">
    <property type="entry name" value="DJ-1/PfpI"/>
</dbReference>
<dbReference type="InterPro" id="IPR052158">
    <property type="entry name" value="INH-QAR"/>
</dbReference>
<dbReference type="Gene3D" id="3.40.50.880">
    <property type="match status" value="1"/>
</dbReference>
<feature type="domain" description="DJ-1/PfpI" evidence="1">
    <location>
        <begin position="5"/>
        <end position="170"/>
    </location>
</feature>
<dbReference type="Proteomes" id="UP001222087">
    <property type="component" value="Chromosome"/>
</dbReference>
<dbReference type="PANTHER" id="PTHR43130">
    <property type="entry name" value="ARAC-FAMILY TRANSCRIPTIONAL REGULATOR"/>
    <property type="match status" value="1"/>
</dbReference>
<organism evidence="2 3">
    <name type="scientific">Legionella cardiaca</name>
    <dbReference type="NCBI Taxonomy" id="1071983"/>
    <lineage>
        <taxon>Bacteria</taxon>
        <taxon>Pseudomonadati</taxon>
        <taxon>Pseudomonadota</taxon>
        <taxon>Gammaproteobacteria</taxon>
        <taxon>Legionellales</taxon>
        <taxon>Legionellaceae</taxon>
        <taxon>Legionella</taxon>
    </lineage>
</organism>
<sequence length="225" mass="25029">MQNKKLGILLYPHVQPMDVIGPWEVFATWKNILGAVLEMYLVAETSELLLGENNITLKPHCDFSSAPQFDFLLIPGGPGRRDQIFNKKLIAFISQQAVHCEYILSVCTGAFLLEAAGLLQGKQATTYWRAINELKPTVEIIEKRLVKSGKIWTSGGVSSGIDLALAFIEEIAGSETAGKVQLLFEYFPSHKIYCRDDTAAKLPPYAPHLQEEPAELPDYIKNLIP</sequence>
<evidence type="ECO:0000259" key="1">
    <source>
        <dbReference type="Pfam" id="PF01965"/>
    </source>
</evidence>
<dbReference type="EMBL" id="CP119078">
    <property type="protein sequence ID" value="WED42679.1"/>
    <property type="molecule type" value="Genomic_DNA"/>
</dbReference>